<accession>A0A8S5NGR9</accession>
<name>A0A8S5NGR9_9CAUD</name>
<reference evidence="1" key="1">
    <citation type="journal article" date="2021" name="Proc. Natl. Acad. Sci. U.S.A.">
        <title>A Catalog of Tens of Thousands of Viruses from Human Metagenomes Reveals Hidden Associations with Chronic Diseases.</title>
        <authorList>
            <person name="Tisza M.J."/>
            <person name="Buck C.B."/>
        </authorList>
    </citation>
    <scope>NUCLEOTIDE SEQUENCE</scope>
    <source>
        <strain evidence="1">CtB9N2</strain>
    </source>
</reference>
<dbReference type="EMBL" id="BK015161">
    <property type="protein sequence ID" value="DAD93551.1"/>
    <property type="molecule type" value="Genomic_DNA"/>
</dbReference>
<evidence type="ECO:0000313" key="1">
    <source>
        <dbReference type="EMBL" id="DAD93551.1"/>
    </source>
</evidence>
<proteinExistence type="predicted"/>
<protein>
    <submittedName>
        <fullName evidence="1">Uncharacterized protein</fullName>
    </submittedName>
</protein>
<sequence>MTESLSDVINVRKNVSSLEKQNTFDGYSKVTISVSDEMEYSAGTDTGQTLRLFCPWGTQEMANKILSNVRGFQYQPYTASGAHINPAVELGDAFSAGSVYGGIYKKDVLHGPLYTANISAPGGEKINYKYEYKSPTIRKAERQYKETKANLIVVSNRISAEVEAREADTGTLRAALNVQAQEISAKVSRTGGDAANFGWSLTADGWTLTSGGSAVLKADKYGLQVSGRVTATAGKVGGFSIEDGYLSTNRQTWGGTNTTGIYIGSSGIQLGKNFSVDAAGNLTAHSGTFLGTVSAGNIEYGGSDGYFNASGLLDMSIFNDKIATDAIANRNLRSASIYPSTCNSTINGYFADVIYANKVVTGQVQSEKLWTNRMYAAIAEISSLIVSGNAFTINGDRYMTMKKDAATYVIGRA</sequence>
<organism evidence="1">
    <name type="scientific">Siphoviridae sp. ctB9N2</name>
    <dbReference type="NCBI Taxonomy" id="2826188"/>
    <lineage>
        <taxon>Viruses</taxon>
        <taxon>Duplodnaviria</taxon>
        <taxon>Heunggongvirae</taxon>
        <taxon>Uroviricota</taxon>
        <taxon>Caudoviricetes</taxon>
    </lineage>
</organism>